<name>A0ABV8XP41_9DEIO</name>
<keyword evidence="4" id="KW-1185">Reference proteome</keyword>
<dbReference type="Pfam" id="PF16548">
    <property type="entry name" value="FlgT_N"/>
    <property type="match status" value="1"/>
</dbReference>
<keyword evidence="3" id="KW-0282">Flagellum</keyword>
<gene>
    <name evidence="3" type="ORF">ACFOZ9_13875</name>
</gene>
<comment type="caution">
    <text evidence="3">The sequence shown here is derived from an EMBL/GenBank/DDBJ whole genome shotgun (WGS) entry which is preliminary data.</text>
</comment>
<dbReference type="EMBL" id="JBHSEH010000020">
    <property type="protein sequence ID" value="MFC4427300.1"/>
    <property type="molecule type" value="Genomic_DNA"/>
</dbReference>
<organism evidence="3 4">
    <name type="scientific">Deinococcus navajonensis</name>
    <dbReference type="NCBI Taxonomy" id="309884"/>
    <lineage>
        <taxon>Bacteria</taxon>
        <taxon>Thermotogati</taxon>
        <taxon>Deinococcota</taxon>
        <taxon>Deinococci</taxon>
        <taxon>Deinococcales</taxon>
        <taxon>Deinococcaceae</taxon>
        <taxon>Deinococcus</taxon>
    </lineage>
</organism>
<feature type="signal peptide" evidence="1">
    <location>
        <begin position="1"/>
        <end position="33"/>
    </location>
</feature>
<dbReference type="InterPro" id="IPR038180">
    <property type="entry name" value="FlgT_N_sf"/>
</dbReference>
<sequence length="387" mass="40862">MRTKPLSLRAWRPRLLCLTLLSATVVPFSPAAAVVTAAPASAEQTIQVSGQALITTTPAAARQAALDDAVRTAIEQVLGAYVSASSTLRSTEDFEQLQQRLIKRADGFGRVVQVLAESQQGGTYSVTVRVAVARPSLEQELKAFLTQKGDPRILVVIPEQVLRRVVPDPAAETEVQRALIAAGYRVVDLTQAQHNTLRDTLRGGAIDTQGRSELATRYQADLLVTGEAFAEEYGAVLGQRAYTARLELKVVDLATGQIIFSDAFTGTGAAATDAIAGKTALQNVGRTAAPALPGALLGWLSGNGKTAGRTFTVRFRNVPNFRALNDTLAALRGSAGVNAALNRQFDAAGALAEVEYNGAPEDLAQLLEDLGLTITGLSAGELTVAFR</sequence>
<dbReference type="InterPro" id="IPR032370">
    <property type="entry name" value="FlgT_N"/>
</dbReference>
<evidence type="ECO:0000313" key="3">
    <source>
        <dbReference type="EMBL" id="MFC4427300.1"/>
    </source>
</evidence>
<accession>A0ABV8XP41</accession>
<keyword evidence="1" id="KW-0732">Signal</keyword>
<proteinExistence type="predicted"/>
<protein>
    <submittedName>
        <fullName evidence="3">Flagellar assembly protein T N-terminal domain-containing protein</fullName>
    </submittedName>
</protein>
<evidence type="ECO:0000256" key="1">
    <source>
        <dbReference type="SAM" id="SignalP"/>
    </source>
</evidence>
<dbReference type="RefSeq" id="WP_380040646.1">
    <property type="nucleotide sequence ID" value="NZ_JBHSEH010000020.1"/>
</dbReference>
<keyword evidence="3" id="KW-0966">Cell projection</keyword>
<feature type="domain" description="Flagellar assembly protein T N-terminal" evidence="2">
    <location>
        <begin position="45"/>
        <end position="132"/>
    </location>
</feature>
<reference evidence="4" key="1">
    <citation type="journal article" date="2019" name="Int. J. Syst. Evol. Microbiol.">
        <title>The Global Catalogue of Microorganisms (GCM) 10K type strain sequencing project: providing services to taxonomists for standard genome sequencing and annotation.</title>
        <authorList>
            <consortium name="The Broad Institute Genomics Platform"/>
            <consortium name="The Broad Institute Genome Sequencing Center for Infectious Disease"/>
            <person name="Wu L."/>
            <person name="Ma J."/>
        </authorList>
    </citation>
    <scope>NUCLEOTIDE SEQUENCE [LARGE SCALE GENOMIC DNA]</scope>
    <source>
        <strain evidence="4">CCUG 56029</strain>
    </source>
</reference>
<dbReference type="Proteomes" id="UP001595998">
    <property type="component" value="Unassembled WGS sequence"/>
</dbReference>
<evidence type="ECO:0000313" key="4">
    <source>
        <dbReference type="Proteomes" id="UP001595998"/>
    </source>
</evidence>
<dbReference type="Gene3D" id="3.30.1660.40">
    <property type="entry name" value="FlgT, N-terminal domain"/>
    <property type="match status" value="1"/>
</dbReference>
<feature type="chain" id="PRO_5046673990" evidence="1">
    <location>
        <begin position="34"/>
        <end position="387"/>
    </location>
</feature>
<dbReference type="Gene3D" id="3.40.50.10610">
    <property type="entry name" value="ABC-type transport auxiliary lipoprotein component"/>
    <property type="match status" value="1"/>
</dbReference>
<keyword evidence="3" id="KW-0969">Cilium</keyword>
<evidence type="ECO:0000259" key="2">
    <source>
        <dbReference type="Pfam" id="PF16548"/>
    </source>
</evidence>